<dbReference type="InterPro" id="IPR027275">
    <property type="entry name" value="PRC-brl_dom"/>
</dbReference>
<dbReference type="EMBL" id="CP035807">
    <property type="protein sequence ID" value="QEN05532.1"/>
    <property type="molecule type" value="Genomic_DNA"/>
</dbReference>
<dbReference type="Proteomes" id="UP000323824">
    <property type="component" value="Chromosome"/>
</dbReference>
<organism evidence="2 3">
    <name type="scientific">Thiospirochaeta perfilievii</name>
    <dbReference type="NCBI Taxonomy" id="252967"/>
    <lineage>
        <taxon>Bacteria</taxon>
        <taxon>Pseudomonadati</taxon>
        <taxon>Spirochaetota</taxon>
        <taxon>Spirochaetia</taxon>
        <taxon>Spirochaetales</taxon>
        <taxon>Spirochaetaceae</taxon>
        <taxon>Thiospirochaeta</taxon>
    </lineage>
</organism>
<dbReference type="InterPro" id="IPR011033">
    <property type="entry name" value="PRC_barrel-like_sf"/>
</dbReference>
<dbReference type="GO" id="GO:0019684">
    <property type="term" value="P:photosynthesis, light reaction"/>
    <property type="evidence" value="ECO:0007669"/>
    <property type="project" value="InterPro"/>
</dbReference>
<accession>A0A5C1QH12</accession>
<dbReference type="InterPro" id="IPR014747">
    <property type="entry name" value="Bac_photo_RC_H_C"/>
</dbReference>
<proteinExistence type="predicted"/>
<protein>
    <submittedName>
        <fullName evidence="2">PRC-barrel domain containing protein</fullName>
    </submittedName>
</protein>
<evidence type="ECO:0000259" key="1">
    <source>
        <dbReference type="Pfam" id="PF05239"/>
    </source>
</evidence>
<reference evidence="2 3" key="1">
    <citation type="submission" date="2019-02" db="EMBL/GenBank/DDBJ databases">
        <authorList>
            <person name="Fomenkov A."/>
            <person name="Dubinina G."/>
            <person name="Grabovich M."/>
            <person name="Vincze T."/>
            <person name="Roberts R.J."/>
        </authorList>
    </citation>
    <scope>NUCLEOTIDE SEQUENCE [LARGE SCALE GENOMIC DNA]</scope>
    <source>
        <strain evidence="2 3">P</strain>
    </source>
</reference>
<gene>
    <name evidence="2" type="ORF">EW093_12670</name>
</gene>
<keyword evidence="3" id="KW-1185">Reference proteome</keyword>
<dbReference type="OrthoDB" id="510842at2"/>
<dbReference type="AlphaFoldDB" id="A0A5C1QH12"/>
<reference evidence="2 3" key="2">
    <citation type="submission" date="2019-09" db="EMBL/GenBank/DDBJ databases">
        <title>Complete Genome Sequence and Methylome Analysis of free living Spirochaetas.</title>
        <authorList>
            <person name="Leshcheva N."/>
            <person name="Mikheeva N."/>
        </authorList>
    </citation>
    <scope>NUCLEOTIDE SEQUENCE [LARGE SCALE GENOMIC DNA]</scope>
    <source>
        <strain evidence="2 3">P</strain>
    </source>
</reference>
<feature type="domain" description="PRC-barrel" evidence="1">
    <location>
        <begin position="133"/>
        <end position="199"/>
    </location>
</feature>
<evidence type="ECO:0000313" key="2">
    <source>
        <dbReference type="EMBL" id="QEN05532.1"/>
    </source>
</evidence>
<dbReference type="RefSeq" id="WP_149568769.1">
    <property type="nucleotide sequence ID" value="NZ_CP035807.1"/>
</dbReference>
<dbReference type="SUPFAM" id="SSF50346">
    <property type="entry name" value="PRC-barrel domain"/>
    <property type="match status" value="2"/>
</dbReference>
<dbReference type="Pfam" id="PF05239">
    <property type="entry name" value="PRC"/>
    <property type="match status" value="1"/>
</dbReference>
<evidence type="ECO:0000313" key="3">
    <source>
        <dbReference type="Proteomes" id="UP000323824"/>
    </source>
</evidence>
<dbReference type="GO" id="GO:0030077">
    <property type="term" value="C:plasma membrane light-harvesting complex"/>
    <property type="evidence" value="ECO:0007669"/>
    <property type="project" value="InterPro"/>
</dbReference>
<name>A0A5C1QH12_9SPIO</name>
<sequence length="213" mass="24208">MKIPLKAKVICKDGEYGSIKELLIDPLKEKVTHVVVQNKHNGNQIIISTNIIDYTSDTVVTIEKTANELNDFPKFIVHEFVKVPTGDSQYAFWGADPTMLHSYTMFPYVMHEGNPVVEVTKEVVDDDEQRLRKGLKVKDVNGKNLGHIDELVVNKKNDFITHIVMRTGHIFGTREVVVPNINIRSFKEDSIILNIGEDQVADLPEVALKRTWE</sequence>
<dbReference type="Gene3D" id="3.90.50.10">
    <property type="entry name" value="Photosynthetic Reaction Center, subunit H, domain 2"/>
    <property type="match status" value="2"/>
</dbReference>
<dbReference type="KEGG" id="sper:EW093_12670"/>